<dbReference type="InterPro" id="IPR047192">
    <property type="entry name" value="Euk_RPA1_DBD_C"/>
</dbReference>
<dbReference type="PANTHER" id="PTHR47165:SF4">
    <property type="entry name" value="OS03G0429900 PROTEIN"/>
    <property type="match status" value="1"/>
</dbReference>
<dbReference type="Pfam" id="PF08646">
    <property type="entry name" value="Rep_fac-A_C"/>
    <property type="match status" value="1"/>
</dbReference>
<reference evidence="9 10" key="1">
    <citation type="submission" date="2022-03" db="EMBL/GenBank/DDBJ databases">
        <authorList>
            <person name="Macdonald S."/>
            <person name="Ahmed S."/>
            <person name="Newling K."/>
        </authorList>
    </citation>
    <scope>NUCLEOTIDE SEQUENCE [LARGE SCALE GENOMIC DNA]</scope>
</reference>
<dbReference type="GO" id="GO:0003677">
    <property type="term" value="F:DNA binding"/>
    <property type="evidence" value="ECO:0007669"/>
    <property type="project" value="UniProtKB-KW"/>
</dbReference>
<keyword evidence="2" id="KW-0479">Metal-binding</keyword>
<evidence type="ECO:0000256" key="5">
    <source>
        <dbReference type="ARBA" id="ARBA00023125"/>
    </source>
</evidence>
<dbReference type="CDD" id="cd04480">
    <property type="entry name" value="RPA1_DBD_A_like"/>
    <property type="match status" value="1"/>
</dbReference>
<feature type="domain" description="Replication factor A C-terminal" evidence="8">
    <location>
        <begin position="295"/>
        <end position="412"/>
    </location>
</feature>
<dbReference type="EMBL" id="CAKOAT010238932">
    <property type="protein sequence ID" value="CAH8357917.1"/>
    <property type="molecule type" value="Genomic_DNA"/>
</dbReference>
<dbReference type="CDD" id="cd04476">
    <property type="entry name" value="RPA1_DBD_C"/>
    <property type="match status" value="1"/>
</dbReference>
<dbReference type="InterPro" id="IPR013955">
    <property type="entry name" value="Rep_factor-A_C"/>
</dbReference>
<accession>A0ABC8KQJ9</accession>
<dbReference type="InterPro" id="IPR012340">
    <property type="entry name" value="NA-bd_OB-fold"/>
</dbReference>
<feature type="region of interest" description="Disordered" evidence="6">
    <location>
        <begin position="454"/>
        <end position="487"/>
    </location>
</feature>
<proteinExistence type="inferred from homology"/>
<organism evidence="9 10">
    <name type="scientific">Eruca vesicaria subsp. sativa</name>
    <name type="common">Garden rocket</name>
    <name type="synonym">Eruca sativa</name>
    <dbReference type="NCBI Taxonomy" id="29727"/>
    <lineage>
        <taxon>Eukaryota</taxon>
        <taxon>Viridiplantae</taxon>
        <taxon>Streptophyta</taxon>
        <taxon>Embryophyta</taxon>
        <taxon>Tracheophyta</taxon>
        <taxon>Spermatophyta</taxon>
        <taxon>Magnoliopsida</taxon>
        <taxon>eudicotyledons</taxon>
        <taxon>Gunneridae</taxon>
        <taxon>Pentapetalae</taxon>
        <taxon>rosids</taxon>
        <taxon>malvids</taxon>
        <taxon>Brassicales</taxon>
        <taxon>Brassicaceae</taxon>
        <taxon>Brassiceae</taxon>
        <taxon>Eruca</taxon>
    </lineage>
</organism>
<sequence length="516" mass="58615">MSKMQKISYLSQLRSSRTDWSIQLKVIHTWKQTNTAFGETLEIIFADKKGDKIVATCKHSYMKSLGSKCVVGEWKNITNFAVTDAKGHYRPTKHAKKITFINFTKISECDYHNKDMYLSLMEFETVLSGKANSDFLIDVIGQALDVGELQIIQRQNGASLKKIEFTLRNLNDERLACCLWGKFAEMMEPYGEESQMGVVVCMIRFAKIGSFKGILQISSAYDTSEVVINPAIQEAYDLKEAFKFEDSSLSIVESNHDDHQLAKADNKMKVDKWNEYEDKTIVEMLKSTQIEKCKIVATIYAVDTDYGWYYWGCDVCNHRTFRDGATFWCEKCDRIVTNVSPKFKLHLMLKDDTGLAKFLILDTIANMIVREKATKILNGSLDEIEDPELLPTSVKDIIGKTFKFGVGIEKENIAYGVESYKVLKVWSMNNFLTGRDTSDTTSAKETTLTIGDVGSQMTEGEESSSLFNTPSSKRSQDERDDVPELTSTSKKVCLKTIKIETISEEEIKNDRSEEEI</sequence>
<dbReference type="CDD" id="cd04481">
    <property type="entry name" value="RPA1_DBD_B_like"/>
    <property type="match status" value="1"/>
</dbReference>
<evidence type="ECO:0000256" key="1">
    <source>
        <dbReference type="ARBA" id="ARBA00005690"/>
    </source>
</evidence>
<dbReference type="AlphaFoldDB" id="A0ABC8KQJ9"/>
<comment type="similarity">
    <text evidence="1">Belongs to the replication factor A protein 1 family.</text>
</comment>
<evidence type="ECO:0000256" key="2">
    <source>
        <dbReference type="ARBA" id="ARBA00022723"/>
    </source>
</evidence>
<keyword evidence="5" id="KW-0238">DNA-binding</keyword>
<evidence type="ECO:0000256" key="6">
    <source>
        <dbReference type="SAM" id="MobiDB-lite"/>
    </source>
</evidence>
<dbReference type="Gene3D" id="2.40.50.140">
    <property type="entry name" value="Nucleic acid-binding proteins"/>
    <property type="match status" value="3"/>
</dbReference>
<dbReference type="SUPFAM" id="SSF50249">
    <property type="entry name" value="Nucleic acid-binding proteins"/>
    <property type="match status" value="3"/>
</dbReference>
<evidence type="ECO:0000259" key="8">
    <source>
        <dbReference type="Pfam" id="PF08646"/>
    </source>
</evidence>
<dbReference type="GO" id="GO:0008270">
    <property type="term" value="F:zinc ion binding"/>
    <property type="evidence" value="ECO:0007669"/>
    <property type="project" value="UniProtKB-KW"/>
</dbReference>
<comment type="caution">
    <text evidence="9">The sequence shown here is derived from an EMBL/GenBank/DDBJ whole genome shotgun (WGS) entry which is preliminary data.</text>
</comment>
<evidence type="ECO:0008006" key="11">
    <source>
        <dbReference type="Google" id="ProtNLM"/>
    </source>
</evidence>
<dbReference type="PANTHER" id="PTHR47165">
    <property type="entry name" value="OS03G0429900 PROTEIN"/>
    <property type="match status" value="1"/>
</dbReference>
<protein>
    <recommendedName>
        <fullName evidence="11">Replication factor A C-terminal domain-containing protein</fullName>
    </recommendedName>
</protein>
<keyword evidence="10" id="KW-1185">Reference proteome</keyword>
<keyword evidence="3" id="KW-0863">Zinc-finger</keyword>
<keyword evidence="4" id="KW-0862">Zinc</keyword>
<dbReference type="Proteomes" id="UP001642260">
    <property type="component" value="Unassembled WGS sequence"/>
</dbReference>
<name>A0ABC8KQJ9_ERUVS</name>
<evidence type="ECO:0000256" key="3">
    <source>
        <dbReference type="ARBA" id="ARBA00022771"/>
    </source>
</evidence>
<dbReference type="Pfam" id="PF02721">
    <property type="entry name" value="DUF223"/>
    <property type="match status" value="1"/>
</dbReference>
<evidence type="ECO:0000256" key="4">
    <source>
        <dbReference type="ARBA" id="ARBA00022833"/>
    </source>
</evidence>
<feature type="compositionally biased region" description="Polar residues" evidence="6">
    <location>
        <begin position="454"/>
        <end position="473"/>
    </location>
</feature>
<gene>
    <name evidence="9" type="ORF">ERUC_LOCUS23673</name>
</gene>
<feature type="domain" description="Replication protein A 70 kDa DNA-binding subunit B/D first OB fold" evidence="7">
    <location>
        <begin position="8"/>
        <end position="109"/>
    </location>
</feature>
<evidence type="ECO:0000313" key="10">
    <source>
        <dbReference type="Proteomes" id="UP001642260"/>
    </source>
</evidence>
<dbReference type="InterPro" id="IPR003871">
    <property type="entry name" value="RFA1B/D_OB_1st"/>
</dbReference>
<evidence type="ECO:0000259" key="7">
    <source>
        <dbReference type="Pfam" id="PF02721"/>
    </source>
</evidence>
<evidence type="ECO:0000313" key="9">
    <source>
        <dbReference type="EMBL" id="CAH8357917.1"/>
    </source>
</evidence>